<proteinExistence type="predicted"/>
<dbReference type="OrthoDB" id="34373at2"/>
<keyword evidence="1" id="KW-0472">Membrane</keyword>
<dbReference type="EMBL" id="PNBX01000039">
    <property type="protein sequence ID" value="TMO68338.1"/>
    <property type="molecule type" value="Genomic_DNA"/>
</dbReference>
<sequence length="129" mass="14062">MKFPQKRMDQAAIGVSMLCILHCIFLPLMLLLVPVIGLQALADESVHQLLVCIALVISLVALSIGCKRHKAWHILIVGIAGLACLVFAVVFGHDLLGELMERIMTVVGSGLIIACHIRNYRLCAKTMCT</sequence>
<feature type="transmembrane region" description="Helical" evidence="1">
    <location>
        <begin position="12"/>
        <end position="33"/>
    </location>
</feature>
<protein>
    <submittedName>
        <fullName evidence="2">MerC domain-containing protein</fullName>
    </submittedName>
</protein>
<feature type="transmembrane region" description="Helical" evidence="1">
    <location>
        <begin position="45"/>
        <end position="64"/>
    </location>
</feature>
<keyword evidence="1" id="KW-0812">Transmembrane</keyword>
<dbReference type="RefSeq" id="WP_138591701.1">
    <property type="nucleotide sequence ID" value="NZ_PNBX01000039.1"/>
</dbReference>
<name>A0A5S3V8X3_9GAMM</name>
<gene>
    <name evidence="2" type="ORF">CWC19_09725</name>
</gene>
<dbReference type="GO" id="GO:0016020">
    <property type="term" value="C:membrane"/>
    <property type="evidence" value="ECO:0007669"/>
    <property type="project" value="InterPro"/>
</dbReference>
<reference evidence="3" key="2">
    <citation type="submission" date="2019-06" db="EMBL/GenBank/DDBJ databases">
        <title>Co-occurence of chitin degradation, pigmentation and bioactivity in marine Pseudoalteromonas.</title>
        <authorList>
            <person name="Sonnenschein E.C."/>
            <person name="Bech P.K."/>
        </authorList>
    </citation>
    <scope>NUCLEOTIDE SEQUENCE [LARGE SCALE GENOMIC DNA]</scope>
    <source>
        <strain evidence="3">S3790</strain>
    </source>
</reference>
<reference evidence="2 3" key="1">
    <citation type="submission" date="2018-01" db="EMBL/GenBank/DDBJ databases">
        <authorList>
            <person name="Paulsen S."/>
            <person name="Gram L.K."/>
        </authorList>
    </citation>
    <scope>NUCLEOTIDE SEQUENCE [LARGE SCALE GENOMIC DNA]</scope>
    <source>
        <strain evidence="2 3">S3790</strain>
    </source>
</reference>
<feature type="transmembrane region" description="Helical" evidence="1">
    <location>
        <begin position="71"/>
        <end position="93"/>
    </location>
</feature>
<organism evidence="2 3">
    <name type="scientific">Pseudoalteromonas aurantia</name>
    <dbReference type="NCBI Taxonomy" id="43654"/>
    <lineage>
        <taxon>Bacteria</taxon>
        <taxon>Pseudomonadati</taxon>
        <taxon>Pseudomonadota</taxon>
        <taxon>Gammaproteobacteria</taxon>
        <taxon>Alteromonadales</taxon>
        <taxon>Pseudoalteromonadaceae</taxon>
        <taxon>Pseudoalteromonas</taxon>
    </lineage>
</organism>
<keyword evidence="1" id="KW-1133">Transmembrane helix</keyword>
<comment type="caution">
    <text evidence="2">The sequence shown here is derived from an EMBL/GenBank/DDBJ whole genome shotgun (WGS) entry which is preliminary data.</text>
</comment>
<dbReference type="Pfam" id="PF03203">
    <property type="entry name" value="MerC"/>
    <property type="match status" value="1"/>
</dbReference>
<dbReference type="InterPro" id="IPR004891">
    <property type="entry name" value="Mercury-R_MerC"/>
</dbReference>
<feature type="transmembrane region" description="Helical" evidence="1">
    <location>
        <begin position="99"/>
        <end position="117"/>
    </location>
</feature>
<evidence type="ECO:0000313" key="3">
    <source>
        <dbReference type="Proteomes" id="UP000307217"/>
    </source>
</evidence>
<dbReference type="GO" id="GO:0015097">
    <property type="term" value="F:mercury ion transmembrane transporter activity"/>
    <property type="evidence" value="ECO:0007669"/>
    <property type="project" value="InterPro"/>
</dbReference>
<evidence type="ECO:0000313" key="2">
    <source>
        <dbReference type="EMBL" id="TMO68338.1"/>
    </source>
</evidence>
<dbReference type="AlphaFoldDB" id="A0A5S3V8X3"/>
<accession>A0A5S3V8X3</accession>
<evidence type="ECO:0000256" key="1">
    <source>
        <dbReference type="SAM" id="Phobius"/>
    </source>
</evidence>
<dbReference type="Proteomes" id="UP000307217">
    <property type="component" value="Unassembled WGS sequence"/>
</dbReference>